<feature type="compositionally biased region" description="Low complexity" evidence="1">
    <location>
        <begin position="270"/>
        <end position="283"/>
    </location>
</feature>
<feature type="compositionally biased region" description="Polar residues" evidence="1">
    <location>
        <begin position="103"/>
        <end position="115"/>
    </location>
</feature>
<feature type="region of interest" description="Disordered" evidence="1">
    <location>
        <begin position="1"/>
        <end position="239"/>
    </location>
</feature>
<feature type="compositionally biased region" description="Basic and acidic residues" evidence="1">
    <location>
        <begin position="701"/>
        <end position="717"/>
    </location>
</feature>
<sequence length="776" mass="81266">MNFGLTGDGSGSSSGWLGFGRSRRNEGTSPGTTSPPPHSAIAGSPNAFGADDTSFAASYHPEASPLFNPSLPLQPRSEAPETSLFGRSPHGNQHSVWGYQSAHAESSNRQSSPLATNAGALSPELSTDDHIHTAYTASQQGVTQQQTDEQDTDEQGATSQDSEEGATNHDIDNQFKDGQKAVDEAAGDNTGEEVPNDEDAISQHAETSKETIEIVAGRREPDAQEHVDEQDLNPLEPEVSEETVVVVEETHIQLKATIVAEATDEDMEDVAAPAPQDVPASVVRLGELGTEPAEKSKSPTPNALAESSSEDEIPNTTQLAQEAERSAPGPRRSRRSGADMLNEAAESLIKDLEGPRKRFSMLPPPPVVNPASAAKRARKSMPARVDAQTPKKRGRPRKSDAAATPATASQSAKKRGRPRKSDGLSAPSSAVKQRPGPIPRRTTSIKDSGAVSETPKTRGRPPKNTPQASSTKPIASESTGAGVAPTRKSGRSVRPRAVSSPAKRGRPARKAATVSKPAATKAAKAPKTTATRGRPAAAKPAAEVTTVDTATEPPKRRGRPAKAVVAEVGEPKAKETTTKPATKQRGRPAAVVEETPVPAPTRRGRSAPSKPAEAAAPATKKRGRAKQSAPEPAPAAEPEPPAKRQRTTRKAAQLPDPAPAAAPAKKRGRPAAKKASEEPVTKEVAIEAPKTRTRGRAAKSSVEKTVEEPAQEPEKPAPKRSGRAAKSGKGEIPSAKAVAEEAAPKAKRGRAAAPTRVEKKKAPAAPTARRSTRARG</sequence>
<evidence type="ECO:0000256" key="1">
    <source>
        <dbReference type="SAM" id="MobiDB-lite"/>
    </source>
</evidence>
<feature type="compositionally biased region" description="Gly residues" evidence="1">
    <location>
        <begin position="1"/>
        <end position="12"/>
    </location>
</feature>
<accession>A0A9P9AK12</accession>
<dbReference type="GO" id="GO:0003677">
    <property type="term" value="F:DNA binding"/>
    <property type="evidence" value="ECO:0007669"/>
    <property type="project" value="InterPro"/>
</dbReference>
<dbReference type="AlphaFoldDB" id="A0A9P9AK12"/>
<proteinExistence type="predicted"/>
<feature type="compositionally biased region" description="Basic and acidic residues" evidence="1">
    <location>
        <begin position="166"/>
        <end position="183"/>
    </location>
</feature>
<feature type="compositionally biased region" description="Acidic residues" evidence="1">
    <location>
        <begin position="190"/>
        <end position="200"/>
    </location>
</feature>
<reference evidence="2 3" key="1">
    <citation type="journal article" date="2021" name="Nat. Commun.">
        <title>Genetic determinants of endophytism in the Arabidopsis root mycobiome.</title>
        <authorList>
            <person name="Mesny F."/>
            <person name="Miyauchi S."/>
            <person name="Thiergart T."/>
            <person name="Pickel B."/>
            <person name="Atanasova L."/>
            <person name="Karlsson M."/>
            <person name="Huettel B."/>
            <person name="Barry K.W."/>
            <person name="Haridas S."/>
            <person name="Chen C."/>
            <person name="Bauer D."/>
            <person name="Andreopoulos W."/>
            <person name="Pangilinan J."/>
            <person name="LaButti K."/>
            <person name="Riley R."/>
            <person name="Lipzen A."/>
            <person name="Clum A."/>
            <person name="Drula E."/>
            <person name="Henrissat B."/>
            <person name="Kohler A."/>
            <person name="Grigoriev I.V."/>
            <person name="Martin F.M."/>
            <person name="Hacquard S."/>
        </authorList>
    </citation>
    <scope>NUCLEOTIDE SEQUENCE [LARGE SCALE GENOMIC DNA]</scope>
    <source>
        <strain evidence="2 3">MPI-CAGE-CH-0241</strain>
    </source>
</reference>
<dbReference type="SMART" id="SM00384">
    <property type="entry name" value="AT_hook"/>
    <property type="match status" value="9"/>
</dbReference>
<feature type="compositionally biased region" description="Polar residues" evidence="1">
    <location>
        <begin position="298"/>
        <end position="307"/>
    </location>
</feature>
<evidence type="ECO:0000313" key="3">
    <source>
        <dbReference type="Proteomes" id="UP000777438"/>
    </source>
</evidence>
<evidence type="ECO:0000313" key="2">
    <source>
        <dbReference type="EMBL" id="KAH6880064.1"/>
    </source>
</evidence>
<dbReference type="EMBL" id="JAGPYM010000027">
    <property type="protein sequence ID" value="KAH6880064.1"/>
    <property type="molecule type" value="Genomic_DNA"/>
</dbReference>
<feature type="compositionally biased region" description="Polar residues" evidence="1">
    <location>
        <begin position="465"/>
        <end position="479"/>
    </location>
</feature>
<dbReference type="InterPro" id="IPR017956">
    <property type="entry name" value="AT_hook_DNA-bd_motif"/>
</dbReference>
<feature type="compositionally biased region" description="Low complexity" evidence="1">
    <location>
        <begin position="401"/>
        <end position="411"/>
    </location>
</feature>
<feature type="compositionally biased region" description="Low complexity" evidence="1">
    <location>
        <begin position="607"/>
        <end position="618"/>
    </location>
</feature>
<keyword evidence="3" id="KW-1185">Reference proteome</keyword>
<feature type="compositionally biased region" description="Basic and acidic residues" evidence="1">
    <location>
        <begin position="206"/>
        <end position="229"/>
    </location>
</feature>
<feature type="compositionally biased region" description="Low complexity" evidence="1">
    <location>
        <begin position="540"/>
        <end position="552"/>
    </location>
</feature>
<gene>
    <name evidence="2" type="ORF">B0T10DRAFT_495776</name>
</gene>
<protein>
    <submittedName>
        <fullName evidence="2">Uncharacterized protein</fullName>
    </submittedName>
</protein>
<dbReference type="Proteomes" id="UP000777438">
    <property type="component" value="Unassembled WGS sequence"/>
</dbReference>
<feature type="compositionally biased region" description="Low complexity" evidence="1">
    <location>
        <begin position="650"/>
        <end position="663"/>
    </location>
</feature>
<comment type="caution">
    <text evidence="2">The sequence shown here is derived from an EMBL/GenBank/DDBJ whole genome shotgun (WGS) entry which is preliminary data.</text>
</comment>
<dbReference type="OrthoDB" id="5103180at2759"/>
<name>A0A9P9AK12_9HYPO</name>
<feature type="region of interest" description="Disordered" evidence="1">
    <location>
        <begin position="264"/>
        <end position="776"/>
    </location>
</feature>
<organism evidence="2 3">
    <name type="scientific">Thelonectria olida</name>
    <dbReference type="NCBI Taxonomy" id="1576542"/>
    <lineage>
        <taxon>Eukaryota</taxon>
        <taxon>Fungi</taxon>
        <taxon>Dikarya</taxon>
        <taxon>Ascomycota</taxon>
        <taxon>Pezizomycotina</taxon>
        <taxon>Sordariomycetes</taxon>
        <taxon>Hypocreomycetidae</taxon>
        <taxon>Hypocreales</taxon>
        <taxon>Nectriaceae</taxon>
        <taxon>Thelonectria</taxon>
    </lineage>
</organism>
<feature type="compositionally biased region" description="Basic and acidic residues" evidence="1">
    <location>
        <begin position="674"/>
        <end position="685"/>
    </location>
</feature>
<feature type="compositionally biased region" description="Low complexity" evidence="1">
    <location>
        <begin position="510"/>
        <end position="531"/>
    </location>
</feature>
<dbReference type="PRINTS" id="PR00929">
    <property type="entry name" value="ATHOOK"/>
</dbReference>